<proteinExistence type="predicted"/>
<keyword evidence="2" id="KW-1185">Reference proteome</keyword>
<accession>A0A9P7ZIH4</accession>
<dbReference type="OrthoDB" id="4160064at2759"/>
<name>A0A9P7ZIH4_9HYPO</name>
<sequence>MKDTPTVMITETQPLLVKPAPPPSPPLNSAQRIAITLFASVRVVRGLAFIAWPAIGLSSFDIPTTGATFLLGALLGSRDFLLGGLLWTADLDAPSRREVRRALLVNLLSDAMDTCILIFSAACSWHWRNPFIEIGLAAVLAVAEHLTLWSMDEDTDDGAAAYVRLVQAGEDKQRRMDSWLTELRAAEAQSYRPASTVAESHAGGAQ</sequence>
<dbReference type="Proteomes" id="UP000887229">
    <property type="component" value="Unassembled WGS sequence"/>
</dbReference>
<organism evidence="1 2">
    <name type="scientific">Emericellopsis atlantica</name>
    <dbReference type="NCBI Taxonomy" id="2614577"/>
    <lineage>
        <taxon>Eukaryota</taxon>
        <taxon>Fungi</taxon>
        <taxon>Dikarya</taxon>
        <taxon>Ascomycota</taxon>
        <taxon>Pezizomycotina</taxon>
        <taxon>Sordariomycetes</taxon>
        <taxon>Hypocreomycetidae</taxon>
        <taxon>Hypocreales</taxon>
        <taxon>Bionectriaceae</taxon>
        <taxon>Emericellopsis</taxon>
    </lineage>
</organism>
<evidence type="ECO:0000313" key="2">
    <source>
        <dbReference type="Proteomes" id="UP000887229"/>
    </source>
</evidence>
<reference evidence="1" key="1">
    <citation type="journal article" date="2021" name="IMA Fungus">
        <title>Genomic characterization of three marine fungi, including Emericellopsis atlantica sp. nov. with signatures of a generalist lifestyle and marine biomass degradation.</title>
        <authorList>
            <person name="Hagestad O.C."/>
            <person name="Hou L."/>
            <person name="Andersen J.H."/>
            <person name="Hansen E.H."/>
            <person name="Altermark B."/>
            <person name="Li C."/>
            <person name="Kuhnert E."/>
            <person name="Cox R.J."/>
            <person name="Crous P.W."/>
            <person name="Spatafora J.W."/>
            <person name="Lail K."/>
            <person name="Amirebrahimi M."/>
            <person name="Lipzen A."/>
            <person name="Pangilinan J."/>
            <person name="Andreopoulos W."/>
            <person name="Hayes R.D."/>
            <person name="Ng V."/>
            <person name="Grigoriev I.V."/>
            <person name="Jackson S.A."/>
            <person name="Sutton T.D.S."/>
            <person name="Dobson A.D.W."/>
            <person name="Rama T."/>
        </authorList>
    </citation>
    <scope>NUCLEOTIDE SEQUENCE</scope>
    <source>
        <strain evidence="1">TS7</strain>
    </source>
</reference>
<dbReference type="EMBL" id="MU251261">
    <property type="protein sequence ID" value="KAG9252640.1"/>
    <property type="molecule type" value="Genomic_DNA"/>
</dbReference>
<gene>
    <name evidence="1" type="ORF">F5Z01DRAFT_221406</name>
</gene>
<dbReference type="GeneID" id="70289120"/>
<dbReference type="AlphaFoldDB" id="A0A9P7ZIH4"/>
<comment type="caution">
    <text evidence="1">The sequence shown here is derived from an EMBL/GenBank/DDBJ whole genome shotgun (WGS) entry which is preliminary data.</text>
</comment>
<evidence type="ECO:0000313" key="1">
    <source>
        <dbReference type="EMBL" id="KAG9252640.1"/>
    </source>
</evidence>
<protein>
    <submittedName>
        <fullName evidence="1">Uncharacterized protein</fullName>
    </submittedName>
</protein>
<dbReference type="RefSeq" id="XP_046116564.1">
    <property type="nucleotide sequence ID" value="XM_046258217.1"/>
</dbReference>